<dbReference type="EMBL" id="QXIL01000020">
    <property type="protein sequence ID" value="RXI77537.1"/>
    <property type="molecule type" value="Genomic_DNA"/>
</dbReference>
<evidence type="ECO:0000313" key="1">
    <source>
        <dbReference type="EMBL" id="RXI77537.1"/>
    </source>
</evidence>
<proteinExistence type="predicted"/>
<accession>A0A4V1LF80</accession>
<gene>
    <name evidence="1" type="ORF">DXH47_08890</name>
</gene>
<comment type="caution">
    <text evidence="1">The sequence shown here is derived from an EMBL/GenBank/DDBJ whole genome shotgun (WGS) entry which is preliminary data.</text>
</comment>
<dbReference type="Proteomes" id="UP000290602">
    <property type="component" value="Unassembled WGS sequence"/>
</dbReference>
<name>A0A4V1LF80_9LACO</name>
<organism evidence="1 2">
    <name type="scientific">Levilactobacillus suantsaii</name>
    <dbReference type="NCBI Taxonomy" id="2292255"/>
    <lineage>
        <taxon>Bacteria</taxon>
        <taxon>Bacillati</taxon>
        <taxon>Bacillota</taxon>
        <taxon>Bacilli</taxon>
        <taxon>Lactobacillales</taxon>
        <taxon>Lactobacillaceae</taxon>
        <taxon>Levilactobacillus</taxon>
    </lineage>
</organism>
<reference evidence="1 2" key="1">
    <citation type="submission" date="2018-08" db="EMBL/GenBank/DDBJ databases">
        <title>Lactobacillus suantsai sp. nov., isolated from traditional fermented suan-tsai in Taiwan.</title>
        <authorList>
            <person name="Huang C.-H."/>
        </authorList>
    </citation>
    <scope>NUCLEOTIDE SEQUENCE [LARGE SCALE GENOMIC DNA]</scope>
    <source>
        <strain evidence="1 2">BCRC 12945</strain>
    </source>
</reference>
<protein>
    <submittedName>
        <fullName evidence="1">Uncharacterized protein</fullName>
    </submittedName>
</protein>
<evidence type="ECO:0000313" key="2">
    <source>
        <dbReference type="Proteomes" id="UP000290602"/>
    </source>
</evidence>
<sequence>MMNYVALAAGFSGWPLVKSRNLGALKERQISRLAGLVRPLISDFRRGKKILSGGTDVLVA</sequence>
<keyword evidence="2" id="KW-1185">Reference proteome</keyword>
<dbReference type="AlphaFoldDB" id="A0A4V1LF80"/>